<dbReference type="InterPro" id="IPR056939">
    <property type="entry name" value="Znf_RING_Vps8"/>
</dbReference>
<dbReference type="SUPFAM" id="SSF50978">
    <property type="entry name" value="WD40 repeat-like"/>
    <property type="match status" value="1"/>
</dbReference>
<feature type="compositionally biased region" description="Low complexity" evidence="1">
    <location>
        <begin position="93"/>
        <end position="108"/>
    </location>
</feature>
<reference evidence="4 5" key="1">
    <citation type="journal article" date="2018" name="Nat. Ecol. Evol.">
        <title>Genomic signatures of mitonuclear coevolution across populations of Tigriopus californicus.</title>
        <authorList>
            <person name="Barreto F.S."/>
            <person name="Watson E.T."/>
            <person name="Lima T.G."/>
            <person name="Willett C.S."/>
            <person name="Edmands S."/>
            <person name="Li W."/>
            <person name="Burton R.S."/>
        </authorList>
    </citation>
    <scope>NUCLEOTIDE SEQUENCE [LARGE SCALE GENOMIC DNA]</scope>
    <source>
        <strain evidence="4 5">San Diego</strain>
    </source>
</reference>
<proteinExistence type="predicted"/>
<feature type="domain" description="Vps8 RING finger" evidence="3">
    <location>
        <begin position="1248"/>
        <end position="1297"/>
    </location>
</feature>
<evidence type="ECO:0000313" key="5">
    <source>
        <dbReference type="Proteomes" id="UP000318571"/>
    </source>
</evidence>
<dbReference type="Proteomes" id="UP000318571">
    <property type="component" value="Chromosome 9"/>
</dbReference>
<gene>
    <name evidence="4" type="ORF">TCAL_02432</name>
</gene>
<evidence type="ECO:0000259" key="3">
    <source>
        <dbReference type="Pfam" id="PF23412"/>
    </source>
</evidence>
<name>A0A553NY30_TIGCA</name>
<feature type="region of interest" description="Disordered" evidence="1">
    <location>
        <begin position="89"/>
        <end position="122"/>
    </location>
</feature>
<dbReference type="Gene3D" id="3.30.40.10">
    <property type="entry name" value="Zinc/RING finger domain, C3HC4 (zinc finger)"/>
    <property type="match status" value="1"/>
</dbReference>
<dbReference type="InterPro" id="IPR013083">
    <property type="entry name" value="Znf_RING/FYVE/PHD"/>
</dbReference>
<dbReference type="GO" id="GO:0034058">
    <property type="term" value="P:endosomal vesicle fusion"/>
    <property type="evidence" value="ECO:0007669"/>
    <property type="project" value="TreeGrafter"/>
</dbReference>
<feature type="domain" description="Vacuolar protein sorting-associated protein 8 central" evidence="2">
    <location>
        <begin position="592"/>
        <end position="775"/>
    </location>
</feature>
<comment type="caution">
    <text evidence="4">The sequence shown here is derived from an EMBL/GenBank/DDBJ whole genome shotgun (WGS) entry which is preliminary data.</text>
</comment>
<dbReference type="InterPro" id="IPR025941">
    <property type="entry name" value="Vps8_central_dom"/>
</dbReference>
<keyword evidence="5" id="KW-1185">Reference proteome</keyword>
<evidence type="ECO:0000259" key="2">
    <source>
        <dbReference type="Pfam" id="PF12816"/>
    </source>
</evidence>
<dbReference type="STRING" id="6832.A0A553NY30"/>
<dbReference type="Pfam" id="PF23412">
    <property type="entry name" value="zf_RING_Vps8"/>
    <property type="match status" value="1"/>
</dbReference>
<organism evidence="4 5">
    <name type="scientific">Tigriopus californicus</name>
    <name type="common">Marine copepod</name>
    <dbReference type="NCBI Taxonomy" id="6832"/>
    <lineage>
        <taxon>Eukaryota</taxon>
        <taxon>Metazoa</taxon>
        <taxon>Ecdysozoa</taxon>
        <taxon>Arthropoda</taxon>
        <taxon>Crustacea</taxon>
        <taxon>Multicrustacea</taxon>
        <taxon>Hexanauplia</taxon>
        <taxon>Copepoda</taxon>
        <taxon>Harpacticoida</taxon>
        <taxon>Harpacticidae</taxon>
        <taxon>Tigriopus</taxon>
    </lineage>
</organism>
<evidence type="ECO:0000313" key="4">
    <source>
        <dbReference type="EMBL" id="TRY70341.1"/>
    </source>
</evidence>
<dbReference type="InterPro" id="IPR036322">
    <property type="entry name" value="WD40_repeat_dom_sf"/>
</dbReference>
<protein>
    <submittedName>
        <fullName evidence="4">Uncharacterized protein</fullName>
    </submittedName>
</protein>
<dbReference type="OMA" id="NQLFFHQ"/>
<dbReference type="Pfam" id="PF12816">
    <property type="entry name" value="TPR_Vps8"/>
    <property type="match status" value="1"/>
</dbReference>
<dbReference type="GO" id="GO:0006623">
    <property type="term" value="P:protein targeting to vacuole"/>
    <property type="evidence" value="ECO:0007669"/>
    <property type="project" value="InterPro"/>
</dbReference>
<evidence type="ECO:0000256" key="1">
    <source>
        <dbReference type="SAM" id="MobiDB-lite"/>
    </source>
</evidence>
<sequence length="1375" mass="155369">METTTSLEALEAFEPLEDLDDEEFGLPAVGQLPSLADILGENPEVRDEDYEDEEEALNGGLEAVDYGTPSHNGVWAVHNSSLLDSLSIMSRGSRNSDQSRSRTSNSSKMSRRQPPEKEKHGSIMRHVILKGITSQMVSLADRVNVGIPTCMASTLYIAIGTSHGFILYGQDYGSVSAIDFNIDSSRLLVGFAKGQLLEYDINAGKLTMVLNDAHPVSSPVIHAKYTDDPNLALVSDAAGSIFEIQFKRPVGLRKFSSRCIFSGSRGEVVAVEPLSLVQYPEHRMRNQIVVGVATISKVIVLALKPSLKVLFSCPLPGRTDTLPIISWQFVIIVTSDNQRVVDPVVAFGRQSTIHFYQLSENLGGKTVFIPLRTLELTYEFLHFGWLNTKCMAIMDTSEGFHLEDVRNSDELESFDLADVRLIYGSSFFKGLATGENVSRAMSVAGDRAIYGSFKTYTNQLLLLGRKSFHVLVIRTWNERLEHLVKNNRYIEALDLGCEFYQDTSKTLVGLKGPKDKKKTVIAQKVLSIVLKYLDVCMTKNFPQEGNIGVLSDYFHDIVPPFVNTCMTLRRKDILFENVWNTFLLDPFAKAKFLEGLEVYILSDQLKDLPVNVCQEFVSHYEIVKKYQELEACITHLHVSSLDIHQVMNVCWTHGLYDAIIYIYNNGMLDYITPTEELMSQLRNIMSSLDNHGLSLKQTELGNKILVYISCCLAGRAYPYGDIPSDRLAQVKYDVYTCLTCLHSKKATDNEPSYPFLKTLLHFDTQGLLNVISIAFEEPEFNTEMGRCQKQRMVDILLQIMVDGDEGYSPAQIGHLFTFLARQVAKDGKTLSVSRDLFDKVLDVLTNQVETSHHEERQQALFELLDAGGLQYFDRNRLIEQCQRVKFNRILEMLYESSQEYDLVLECYIHDEYRSIQAFAFIQRVLLSDDHYGDEAKGKVEKDVIQNLEALIAIDPKKLAMVVYFHMYSYIPVVISRLESQRECLFRFLKFALEHKENGSQPASPVHKANHASYVDPLTTKTTLMMFLELMCEFEPKMVASYLKTRSNYDHTAVLKVCEKYDILDAMAHVLEQDGQIEEAFALLMKPLDSRLQEISNEDSPGEDLIWAQVNASVILLVQLCQRSASHLPGAKVEQLWFSILDSLLSRQRTIQNGKKIQGFKEVIKHVVNSTIGHLPLRSVIGKILQDPAYQSGSFGEIKGFLLEMLEMYHYEETLLKSTVELVQADVHTQVRQRHRAAQRGFFNQSLRCHLCRQHLARQGGNALIFQCRHAYHIPCLAGAGCVSVSKVGEEDWHCYSCITKNNSHQISVGETSESSTKVSAVPEPLFQLDESELSNITDQKLVKARQYLEQMKAMQSPLATHEWLGDSELSSHVTH</sequence>
<accession>A0A553NY30</accession>
<dbReference type="InterPro" id="IPR045111">
    <property type="entry name" value="Vps41/Vps8"/>
</dbReference>
<dbReference type="GO" id="GO:0030897">
    <property type="term" value="C:HOPS complex"/>
    <property type="evidence" value="ECO:0007669"/>
    <property type="project" value="TreeGrafter"/>
</dbReference>
<dbReference type="PANTHER" id="PTHR12616:SF8">
    <property type="entry name" value="VACUOLAR PROTEIN SORTING-ASSOCIATED PROTEIN 8 HOMOLOG"/>
    <property type="match status" value="1"/>
</dbReference>
<dbReference type="EMBL" id="VCGU01000009">
    <property type="protein sequence ID" value="TRY70341.1"/>
    <property type="molecule type" value="Genomic_DNA"/>
</dbReference>
<dbReference type="PANTHER" id="PTHR12616">
    <property type="entry name" value="VACUOLAR PROTEIN SORTING VPS41"/>
    <property type="match status" value="1"/>
</dbReference>
<dbReference type="Pfam" id="PF23410">
    <property type="entry name" value="Beta-prop_VPS8"/>
    <property type="match status" value="1"/>
</dbReference>
<dbReference type="GO" id="GO:0005770">
    <property type="term" value="C:late endosome"/>
    <property type="evidence" value="ECO:0007669"/>
    <property type="project" value="TreeGrafter"/>
</dbReference>